<name>N1ZTU4_9FIRM</name>
<organism evidence="1 2">
    <name type="scientific">Eubacterium plexicaudatum ASF492</name>
    <dbReference type="NCBI Taxonomy" id="1235802"/>
    <lineage>
        <taxon>Bacteria</taxon>
        <taxon>Bacillati</taxon>
        <taxon>Bacillota</taxon>
        <taxon>Clostridia</taxon>
        <taxon>Eubacteriales</taxon>
        <taxon>Eubacteriaceae</taxon>
        <taxon>Eubacterium</taxon>
    </lineage>
</organism>
<evidence type="ECO:0000313" key="1">
    <source>
        <dbReference type="EMBL" id="EMZ17523.1"/>
    </source>
</evidence>
<evidence type="ECO:0000313" key="2">
    <source>
        <dbReference type="Proteomes" id="UP000012589"/>
    </source>
</evidence>
<protein>
    <submittedName>
        <fullName evidence="1">Uncharacterized protein</fullName>
    </submittedName>
</protein>
<dbReference type="STRING" id="1235802.C823_05943"/>
<dbReference type="EMBL" id="AQFT01000206">
    <property type="protein sequence ID" value="EMZ17523.1"/>
    <property type="molecule type" value="Genomic_DNA"/>
</dbReference>
<dbReference type="AlphaFoldDB" id="N1ZTU4"/>
<keyword evidence="2" id="KW-1185">Reference proteome</keyword>
<sequence length="152" mass="17285">MRNEKLYLYVQRCSITAFHSRMLKLLSFTAFLSVSCPYPRRCCLPTRFLLFGISEATGTILNVKNKTIYLFVCISAGKTSSQYPLNTGWRSAFFVFGIYSTTQGLPASAESISCPLNLFHDGLPEPFLVFIMVISRHKRLCHICNILYSEFS</sequence>
<dbReference type="HOGENOM" id="CLU_1719604_0_0_9"/>
<comment type="caution">
    <text evidence="1">The sequence shown here is derived from an EMBL/GenBank/DDBJ whole genome shotgun (WGS) entry which is preliminary data.</text>
</comment>
<reference evidence="1 2" key="1">
    <citation type="journal article" date="2014" name="Genome Announc.">
        <title>Draft genome sequences of the altered schaedler flora, a defined bacterial community from gnotobiotic mice.</title>
        <authorList>
            <person name="Wannemuehler M.J."/>
            <person name="Overstreet A.M."/>
            <person name="Ward D.V."/>
            <person name="Phillips G.J."/>
        </authorList>
    </citation>
    <scope>NUCLEOTIDE SEQUENCE [LARGE SCALE GENOMIC DNA]</scope>
    <source>
        <strain evidence="1 2">ASF492</strain>
    </source>
</reference>
<gene>
    <name evidence="1" type="ORF">C823_05943</name>
</gene>
<dbReference type="Proteomes" id="UP000012589">
    <property type="component" value="Unassembled WGS sequence"/>
</dbReference>
<proteinExistence type="predicted"/>
<accession>N1ZTU4</accession>